<comment type="caution">
    <text evidence="2">The sequence shown here is derived from an EMBL/GenBank/DDBJ whole genome shotgun (WGS) entry which is preliminary data.</text>
</comment>
<dbReference type="InterPro" id="IPR021125">
    <property type="entry name" value="DUF2127"/>
</dbReference>
<keyword evidence="1" id="KW-0812">Transmembrane</keyword>
<gene>
    <name evidence="2" type="ORF">AZI85_07400</name>
</gene>
<reference evidence="2 3" key="1">
    <citation type="submission" date="2016-03" db="EMBL/GenBank/DDBJ databases">
        <authorList>
            <person name="Ploux O."/>
        </authorList>
    </citation>
    <scope>NUCLEOTIDE SEQUENCE [LARGE SCALE GENOMIC DNA]</scope>
    <source>
        <strain evidence="2 3">BER2</strain>
    </source>
</reference>
<evidence type="ECO:0008006" key="4">
    <source>
        <dbReference type="Google" id="ProtNLM"/>
    </source>
</evidence>
<evidence type="ECO:0000313" key="3">
    <source>
        <dbReference type="Proteomes" id="UP000075391"/>
    </source>
</evidence>
<feature type="transmembrane region" description="Helical" evidence="1">
    <location>
        <begin position="12"/>
        <end position="31"/>
    </location>
</feature>
<feature type="transmembrane region" description="Helical" evidence="1">
    <location>
        <begin position="68"/>
        <end position="87"/>
    </location>
</feature>
<dbReference type="AlphaFoldDB" id="A0A150WGS3"/>
<keyword evidence="1" id="KW-1133">Transmembrane helix</keyword>
<protein>
    <recommendedName>
        <fullName evidence="4">DUF2127 domain-containing protein</fullName>
    </recommendedName>
</protein>
<sequence>MSGLQVIALLEFLKGLTVLTAGLGFLEFLHYRAQHVGEHFLAHAGLNAHHQIPKPLAQYISGITEQNIHLLAIGIIAYCFMRWLEAFGLWREKAWAQWLGILSGGIYLPYEFYELIFHFSWIKVLITLVNIAIVVYLVRTREQKRV</sequence>
<dbReference type="Proteomes" id="UP000075391">
    <property type="component" value="Unassembled WGS sequence"/>
</dbReference>
<evidence type="ECO:0000256" key="1">
    <source>
        <dbReference type="SAM" id="Phobius"/>
    </source>
</evidence>
<proteinExistence type="predicted"/>
<evidence type="ECO:0000313" key="2">
    <source>
        <dbReference type="EMBL" id="KYG62021.1"/>
    </source>
</evidence>
<dbReference type="OrthoDB" id="121772at2"/>
<accession>A0A150WGS3</accession>
<feature type="transmembrane region" description="Helical" evidence="1">
    <location>
        <begin position="116"/>
        <end position="138"/>
    </location>
</feature>
<dbReference type="Pfam" id="PF09900">
    <property type="entry name" value="DUF2127"/>
    <property type="match status" value="1"/>
</dbReference>
<keyword evidence="1" id="KW-0472">Membrane</keyword>
<dbReference type="RefSeq" id="WP_063244137.1">
    <property type="nucleotide sequence ID" value="NZ_LUKF01000016.1"/>
</dbReference>
<name>A0A150WGS3_BDEBC</name>
<organism evidence="2 3">
    <name type="scientific">Bdellovibrio bacteriovorus</name>
    <dbReference type="NCBI Taxonomy" id="959"/>
    <lineage>
        <taxon>Bacteria</taxon>
        <taxon>Pseudomonadati</taxon>
        <taxon>Bdellovibrionota</taxon>
        <taxon>Bdellovibrionia</taxon>
        <taxon>Bdellovibrionales</taxon>
        <taxon>Pseudobdellovibrionaceae</taxon>
        <taxon>Bdellovibrio</taxon>
    </lineage>
</organism>
<dbReference type="EMBL" id="LUKF01000016">
    <property type="protein sequence ID" value="KYG62021.1"/>
    <property type="molecule type" value="Genomic_DNA"/>
</dbReference>